<evidence type="ECO:0000313" key="2">
    <source>
        <dbReference type="EMBL" id="VEL19135.1"/>
    </source>
</evidence>
<protein>
    <submittedName>
        <fullName evidence="2">Uncharacterized protein</fullName>
    </submittedName>
</protein>
<accession>A0A3S4ZT50</accession>
<name>A0A3S4ZT50_9PLAT</name>
<gene>
    <name evidence="2" type="ORF">PXEA_LOCUS12575</name>
</gene>
<feature type="compositionally biased region" description="Polar residues" evidence="1">
    <location>
        <begin position="33"/>
        <end position="44"/>
    </location>
</feature>
<sequence>MTPNDQQFREPGLAAGPGNLFCVGQSDLGLTTVSTRAEETSSWPRRSEKEKDSDAGKEIIGQTVRGGSLQEAKQYRFRSGRCDKPTCHVQTSGQRGISSRPSNGLRHSRPSCAHCHATSPRIVRSEVNHFQGFACLVSQSVYFDCQNCQVRQAHIKAPTLISFAVSSARDHQQLSAEEMNE</sequence>
<evidence type="ECO:0000313" key="3">
    <source>
        <dbReference type="Proteomes" id="UP000784294"/>
    </source>
</evidence>
<feature type="region of interest" description="Disordered" evidence="1">
    <location>
        <begin position="33"/>
        <end position="62"/>
    </location>
</feature>
<dbReference type="EMBL" id="CAAALY010040252">
    <property type="protein sequence ID" value="VEL19135.1"/>
    <property type="molecule type" value="Genomic_DNA"/>
</dbReference>
<dbReference type="Proteomes" id="UP000784294">
    <property type="component" value="Unassembled WGS sequence"/>
</dbReference>
<comment type="caution">
    <text evidence="2">The sequence shown here is derived from an EMBL/GenBank/DDBJ whole genome shotgun (WGS) entry which is preliminary data.</text>
</comment>
<dbReference type="AlphaFoldDB" id="A0A3S4ZT50"/>
<keyword evidence="3" id="KW-1185">Reference proteome</keyword>
<evidence type="ECO:0000256" key="1">
    <source>
        <dbReference type="SAM" id="MobiDB-lite"/>
    </source>
</evidence>
<feature type="compositionally biased region" description="Basic and acidic residues" evidence="1">
    <location>
        <begin position="45"/>
        <end position="57"/>
    </location>
</feature>
<organism evidence="2 3">
    <name type="scientific">Protopolystoma xenopodis</name>
    <dbReference type="NCBI Taxonomy" id="117903"/>
    <lineage>
        <taxon>Eukaryota</taxon>
        <taxon>Metazoa</taxon>
        <taxon>Spiralia</taxon>
        <taxon>Lophotrochozoa</taxon>
        <taxon>Platyhelminthes</taxon>
        <taxon>Monogenea</taxon>
        <taxon>Polyopisthocotylea</taxon>
        <taxon>Polystomatidea</taxon>
        <taxon>Polystomatidae</taxon>
        <taxon>Protopolystoma</taxon>
    </lineage>
</organism>
<reference evidence="2" key="1">
    <citation type="submission" date="2018-11" db="EMBL/GenBank/DDBJ databases">
        <authorList>
            <consortium name="Pathogen Informatics"/>
        </authorList>
    </citation>
    <scope>NUCLEOTIDE SEQUENCE</scope>
</reference>
<proteinExistence type="predicted"/>